<feature type="domain" description="AMP-binding enzyme C-terminal" evidence="3">
    <location>
        <begin position="427"/>
        <end position="502"/>
    </location>
</feature>
<dbReference type="Gene3D" id="3.40.50.12780">
    <property type="entry name" value="N-terminal domain of ligase-like"/>
    <property type="match status" value="1"/>
</dbReference>
<evidence type="ECO:0000313" key="5">
    <source>
        <dbReference type="Proteomes" id="UP000654345"/>
    </source>
</evidence>
<dbReference type="PANTHER" id="PTHR43201:SF8">
    <property type="entry name" value="ACYL-COA SYNTHETASE FAMILY MEMBER 3"/>
    <property type="match status" value="1"/>
</dbReference>
<dbReference type="Gene3D" id="3.30.300.30">
    <property type="match status" value="1"/>
</dbReference>
<keyword evidence="4" id="KW-0436">Ligase</keyword>
<dbReference type="Pfam" id="PF13193">
    <property type="entry name" value="AMP-binding_C"/>
    <property type="match status" value="1"/>
</dbReference>
<dbReference type="InterPro" id="IPR045851">
    <property type="entry name" value="AMP-bd_C_sf"/>
</dbReference>
<reference evidence="4 5" key="1">
    <citation type="journal article" date="2021" name="Int. J. Syst. Evol. Microbiol.">
        <title>Reticulibacter mediterranei gen. nov., sp. nov., within the new family Reticulibacteraceae fam. nov., and Ktedonospora formicarum gen. nov., sp. nov., Ktedonobacter robiniae sp. nov., Dictyobacter formicarum sp. nov. and Dictyobacter arantiisoli sp. nov., belonging to the class Ktedonobacteria.</title>
        <authorList>
            <person name="Yabe S."/>
            <person name="Zheng Y."/>
            <person name="Wang C.M."/>
            <person name="Sakai Y."/>
            <person name="Abe K."/>
            <person name="Yokota A."/>
            <person name="Donadio S."/>
            <person name="Cavaletti L."/>
            <person name="Monciardini P."/>
        </authorList>
    </citation>
    <scope>NUCLEOTIDE SEQUENCE [LARGE SCALE GENOMIC DNA]</scope>
    <source>
        <strain evidence="4 5">SOSP1-30</strain>
    </source>
</reference>
<proteinExistence type="inferred from homology"/>
<dbReference type="RefSeq" id="WP_201375234.1">
    <property type="nucleotide sequence ID" value="NZ_BNJG01000003.1"/>
</dbReference>
<dbReference type="InterPro" id="IPR025110">
    <property type="entry name" value="AMP-bd_C"/>
</dbReference>
<name>A0ABQ3V225_9CHLR</name>
<dbReference type="CDD" id="cd05941">
    <property type="entry name" value="MCS"/>
    <property type="match status" value="1"/>
</dbReference>
<dbReference type="PANTHER" id="PTHR43201">
    <property type="entry name" value="ACYL-COA SYNTHETASE"/>
    <property type="match status" value="1"/>
</dbReference>
<comment type="caution">
    <text evidence="4">The sequence shown here is derived from an EMBL/GenBank/DDBJ whole genome shotgun (WGS) entry which is preliminary data.</text>
</comment>
<dbReference type="InterPro" id="IPR000873">
    <property type="entry name" value="AMP-dep_synth/lig_dom"/>
</dbReference>
<dbReference type="InterPro" id="IPR042099">
    <property type="entry name" value="ANL_N_sf"/>
</dbReference>
<evidence type="ECO:0000259" key="3">
    <source>
        <dbReference type="Pfam" id="PF13193"/>
    </source>
</evidence>
<dbReference type="InterPro" id="IPR020845">
    <property type="entry name" value="AMP-binding_CS"/>
</dbReference>
<feature type="domain" description="AMP-dependent synthetase/ligase" evidence="2">
    <location>
        <begin position="9"/>
        <end position="376"/>
    </location>
</feature>
<dbReference type="Proteomes" id="UP000654345">
    <property type="component" value="Unassembled WGS sequence"/>
</dbReference>
<keyword evidence="5" id="KW-1185">Reference proteome</keyword>
<accession>A0ABQ3V225</accession>
<dbReference type="GO" id="GO:0016874">
    <property type="term" value="F:ligase activity"/>
    <property type="evidence" value="ECO:0007669"/>
    <property type="project" value="UniProtKB-KW"/>
</dbReference>
<comment type="similarity">
    <text evidence="1">Belongs to the ATP-dependent AMP-binding enzyme family.</text>
</comment>
<sequence>MDSIVETVFQHAERGPEQPAIFFEGQTISYGQLASQVQSFAQALLVQGLREGDRVALFLENCPDFVVAYLGAHLAGGIVVLVNTQYRQVELSHIMSDAGVRFCVTGPAGQAELSRLDLPDLETLIIVDEEAHEGTQGARVSLSLSDFLDAGDERGGTRELTMPSPDAPAVIGYTSGTTGRAKGALMLQRNLLANIASLTEAWHWTSEDHLLLVLPLFHTHGLMVGMHGTLYTGARVTLRRKFDASSVLASLRDDPSMSLFFGVPTMYSRLLAEAERQGGPVPHPRLFVSGSAPLSPHLFNDFTRIFGQFILERYGMTETGMNLSVPYDGERRAGTVGLPFPGQEARIVDTHTRQALPAGEIGEIEVHGPHVFKGYWNRPDATAEAFTEDGWFKTGDLGWRSEDGYFTITGRARELIISGGYNIYPREVEDVLATHPGVAEVAVVGLPDSDLGEQVVAVIVSRPNQPCDANDIIAHCRQRLASYKKPRRVIFVEALPRNALGKVQKHLLVARLDEHEQRGR</sequence>
<dbReference type="PROSITE" id="PS00455">
    <property type="entry name" value="AMP_BINDING"/>
    <property type="match status" value="1"/>
</dbReference>
<dbReference type="Pfam" id="PF00501">
    <property type="entry name" value="AMP-binding"/>
    <property type="match status" value="1"/>
</dbReference>
<gene>
    <name evidence="4" type="ORF">KSB_74830</name>
</gene>
<evidence type="ECO:0000313" key="4">
    <source>
        <dbReference type="EMBL" id="GHO59008.1"/>
    </source>
</evidence>
<dbReference type="EMBL" id="BNJG01000003">
    <property type="protein sequence ID" value="GHO59008.1"/>
    <property type="molecule type" value="Genomic_DNA"/>
</dbReference>
<evidence type="ECO:0000259" key="2">
    <source>
        <dbReference type="Pfam" id="PF00501"/>
    </source>
</evidence>
<evidence type="ECO:0000256" key="1">
    <source>
        <dbReference type="ARBA" id="ARBA00006432"/>
    </source>
</evidence>
<protein>
    <submittedName>
        <fullName evidence="4">Long-chain-fatty-acid--CoA ligase</fullName>
    </submittedName>
</protein>
<organism evidence="4 5">
    <name type="scientific">Ktedonobacter robiniae</name>
    <dbReference type="NCBI Taxonomy" id="2778365"/>
    <lineage>
        <taxon>Bacteria</taxon>
        <taxon>Bacillati</taxon>
        <taxon>Chloroflexota</taxon>
        <taxon>Ktedonobacteria</taxon>
        <taxon>Ktedonobacterales</taxon>
        <taxon>Ktedonobacteraceae</taxon>
        <taxon>Ktedonobacter</taxon>
    </lineage>
</organism>
<dbReference type="SUPFAM" id="SSF56801">
    <property type="entry name" value="Acetyl-CoA synthetase-like"/>
    <property type="match status" value="1"/>
</dbReference>